<dbReference type="GeneID" id="91008028"/>
<sequence length="590" mass="63845">MDRRTVVSLALGALLPNAGAIDAREAGTQSPKRNPVDTTWLPSGWVSPTQFFKGNWSSPEADHTEAMQAAFDSGSSVSLPSGDIKISRELRVRKCSGIVVRGAGRGATRIVQHTIGMGVLLIWGTRLRFEDFEIGWATPQLPIHNSSFGLKAWERGDGAILATTLFRNIQIRGAGIAIDLRNSIGYSNSYEDIGISSFAVAALSCDDRTAHTQSRFDAWHVSNQPFPYRSGRSAGGSTSTVRIVEPLDTGNSYLGSAIVFTSGEDDTSRGVVQWIIGHDAVSGLLTFYPPLKHPVKAGTHFEISYLGQATKECIAFRGFTDLRIGMLAIEFHRLSSTVPAPILFENCNVVSIDLLRFERISFGASSSALVSAAGRCTVRIGAMQTQYIAALKRLGCLHVFIGRVFNEARISVDAIECDRWNATASTSWAHSTGLNRGEGTSGIDFRQQITGDQSFVPNGQAYDRLGKARQTAIVGRPPRESRGASLDEGAPVSYIHNLMRSPDVVRFNSSLPNNIYFDLDIINQVSGAEVVVVRGPHAGGNGIITIRAGLDTLMLMTHQNESVRLICNGEGYAVVRPTSECADELGLMVR</sequence>
<accession>A0A2T5TXK1</accession>
<dbReference type="InterPro" id="IPR012334">
    <property type="entry name" value="Pectin_lyas_fold"/>
</dbReference>
<reference evidence="1 2" key="1">
    <citation type="submission" date="2018-04" db="EMBL/GenBank/DDBJ databases">
        <title>Genomic Encyclopedia of Type Strains, Phase III (KMG-III): the genomes of soil and plant-associated and newly described type strains.</title>
        <authorList>
            <person name="Whitman W."/>
        </authorList>
    </citation>
    <scope>NUCLEOTIDE SEQUENCE [LARGE SCALE GENOMIC DNA]</scope>
    <source>
        <strain evidence="1 2">MA-olki</strain>
    </source>
</reference>
<dbReference type="Proteomes" id="UP000244013">
    <property type="component" value="Unassembled WGS sequence"/>
</dbReference>
<protein>
    <recommendedName>
        <fullName evidence="3">Pectate lyase-like protein</fullName>
    </recommendedName>
</protein>
<gene>
    <name evidence="1" type="ORF">C8J25_11338</name>
</gene>
<proteinExistence type="predicted"/>
<organism evidence="1 2">
    <name type="scientific">Sphingomonas faeni</name>
    <dbReference type="NCBI Taxonomy" id="185950"/>
    <lineage>
        <taxon>Bacteria</taxon>
        <taxon>Pseudomonadati</taxon>
        <taxon>Pseudomonadota</taxon>
        <taxon>Alphaproteobacteria</taxon>
        <taxon>Sphingomonadales</taxon>
        <taxon>Sphingomonadaceae</taxon>
        <taxon>Sphingomonas</taxon>
    </lineage>
</organism>
<dbReference type="Gene3D" id="2.160.20.10">
    <property type="entry name" value="Single-stranded right-handed beta-helix, Pectin lyase-like"/>
    <property type="match status" value="1"/>
</dbReference>
<name>A0A2T5TXK1_9SPHN</name>
<evidence type="ECO:0000313" key="2">
    <source>
        <dbReference type="Proteomes" id="UP000244013"/>
    </source>
</evidence>
<dbReference type="RefSeq" id="WP_146173397.1">
    <property type="nucleotide sequence ID" value="NZ_QAYE01000013.1"/>
</dbReference>
<dbReference type="AlphaFoldDB" id="A0A2T5TXK1"/>
<evidence type="ECO:0008006" key="3">
    <source>
        <dbReference type="Google" id="ProtNLM"/>
    </source>
</evidence>
<comment type="caution">
    <text evidence="1">The sequence shown here is derived from an EMBL/GenBank/DDBJ whole genome shotgun (WGS) entry which is preliminary data.</text>
</comment>
<dbReference type="EMBL" id="QAYE01000013">
    <property type="protein sequence ID" value="PTW43975.1"/>
    <property type="molecule type" value="Genomic_DNA"/>
</dbReference>
<evidence type="ECO:0000313" key="1">
    <source>
        <dbReference type="EMBL" id="PTW43975.1"/>
    </source>
</evidence>